<name>A0A8H7BKZ0_9FUNG</name>
<comment type="caution">
    <text evidence="1">The sequence shown here is derived from an EMBL/GenBank/DDBJ whole genome shotgun (WGS) entry which is preliminary data.</text>
</comment>
<keyword evidence="2" id="KW-1185">Reference proteome</keyword>
<protein>
    <submittedName>
        <fullName evidence="1">Uncharacterized protein</fullName>
    </submittedName>
</protein>
<organism evidence="1 2">
    <name type="scientific">Apophysomyces ossiformis</name>
    <dbReference type="NCBI Taxonomy" id="679940"/>
    <lineage>
        <taxon>Eukaryota</taxon>
        <taxon>Fungi</taxon>
        <taxon>Fungi incertae sedis</taxon>
        <taxon>Mucoromycota</taxon>
        <taxon>Mucoromycotina</taxon>
        <taxon>Mucoromycetes</taxon>
        <taxon>Mucorales</taxon>
        <taxon>Mucorineae</taxon>
        <taxon>Mucoraceae</taxon>
        <taxon>Apophysomyces</taxon>
    </lineage>
</organism>
<sequence>MRKGKNKTQLASDFYENYQRFWRRKETEAATPQETMSAQSSSTLHIEKRQLDAMMTMNDALCTAIESSAKRIKLSFTEAAGLASALPKSTWSCTDLFDWDSKEVRHALKSGLSKIEYKAIKAELALVDTSRTETFQKYNKSILQSSSSLHALQIAIRTAPVNPSEFDSYLHEDYRVAEKLLYHFLDLLQSPGKPLMAKCLERTAACSTTIHLIDTLFMSKNDLINFKWIEVSHVSQDKVNWDGLGIPVGDMPMVASVVAEFAGGIKTSTLRKKHGDELKMANNAKAVVDYNACYTKKRAAKVFCLLYYDMTICVD</sequence>
<dbReference type="Proteomes" id="UP000605846">
    <property type="component" value="Unassembled WGS sequence"/>
</dbReference>
<gene>
    <name evidence="1" type="ORF">EC973_004072</name>
</gene>
<dbReference type="EMBL" id="JABAYA010000231">
    <property type="protein sequence ID" value="KAF7721836.1"/>
    <property type="molecule type" value="Genomic_DNA"/>
</dbReference>
<proteinExistence type="predicted"/>
<evidence type="ECO:0000313" key="1">
    <source>
        <dbReference type="EMBL" id="KAF7721836.1"/>
    </source>
</evidence>
<feature type="non-terminal residue" evidence="1">
    <location>
        <position position="1"/>
    </location>
</feature>
<accession>A0A8H7BKZ0</accession>
<reference evidence="1" key="1">
    <citation type="submission" date="2020-01" db="EMBL/GenBank/DDBJ databases">
        <title>Genome Sequencing of Three Apophysomyces-Like Fungal Strains Confirms a Novel Fungal Genus in the Mucoromycota with divergent Burkholderia-like Endosymbiotic Bacteria.</title>
        <authorList>
            <person name="Stajich J.E."/>
            <person name="Macias A.M."/>
            <person name="Carter-House D."/>
            <person name="Lovett B."/>
            <person name="Kasson L.R."/>
            <person name="Berry K."/>
            <person name="Grigoriev I."/>
            <person name="Chang Y."/>
            <person name="Spatafora J."/>
            <person name="Kasson M.T."/>
        </authorList>
    </citation>
    <scope>NUCLEOTIDE SEQUENCE</scope>
    <source>
        <strain evidence="1">NRRL A-21654</strain>
    </source>
</reference>
<dbReference type="AlphaFoldDB" id="A0A8H7BKZ0"/>
<evidence type="ECO:0000313" key="2">
    <source>
        <dbReference type="Proteomes" id="UP000605846"/>
    </source>
</evidence>
<dbReference type="OrthoDB" id="2288930at2759"/>